<dbReference type="Proteomes" id="UP000499080">
    <property type="component" value="Unassembled WGS sequence"/>
</dbReference>
<accession>A0A4Y2NW10</accession>
<proteinExistence type="predicted"/>
<keyword evidence="2" id="KW-1185">Reference proteome</keyword>
<evidence type="ECO:0000313" key="2">
    <source>
        <dbReference type="Proteomes" id="UP000499080"/>
    </source>
</evidence>
<organism evidence="1 2">
    <name type="scientific">Araneus ventricosus</name>
    <name type="common">Orbweaver spider</name>
    <name type="synonym">Epeira ventricosa</name>
    <dbReference type="NCBI Taxonomy" id="182803"/>
    <lineage>
        <taxon>Eukaryota</taxon>
        <taxon>Metazoa</taxon>
        <taxon>Ecdysozoa</taxon>
        <taxon>Arthropoda</taxon>
        <taxon>Chelicerata</taxon>
        <taxon>Arachnida</taxon>
        <taxon>Araneae</taxon>
        <taxon>Araneomorphae</taxon>
        <taxon>Entelegynae</taxon>
        <taxon>Araneoidea</taxon>
        <taxon>Araneidae</taxon>
        <taxon>Araneus</taxon>
    </lineage>
</organism>
<dbReference type="EMBL" id="BGPR01009913">
    <property type="protein sequence ID" value="GBN43073.1"/>
    <property type="molecule type" value="Genomic_DNA"/>
</dbReference>
<name>A0A4Y2NW10_ARAVE</name>
<sequence length="94" mass="10368">MQLKIDLLPTLENRGISGQFSLVILTSRFEAARGLFWDGPCNFESWSEDEGDTGAGIPSPNFHATPKGGSLATTYDLTCNRPHTRLQWNRVSNG</sequence>
<comment type="caution">
    <text evidence="1">The sequence shown here is derived from an EMBL/GenBank/DDBJ whole genome shotgun (WGS) entry which is preliminary data.</text>
</comment>
<dbReference type="AlphaFoldDB" id="A0A4Y2NW10"/>
<evidence type="ECO:0000313" key="1">
    <source>
        <dbReference type="EMBL" id="GBN43073.1"/>
    </source>
</evidence>
<reference evidence="1 2" key="1">
    <citation type="journal article" date="2019" name="Sci. Rep.">
        <title>Orb-weaving spider Araneus ventricosus genome elucidates the spidroin gene catalogue.</title>
        <authorList>
            <person name="Kono N."/>
            <person name="Nakamura H."/>
            <person name="Ohtoshi R."/>
            <person name="Moran D.A.P."/>
            <person name="Shinohara A."/>
            <person name="Yoshida Y."/>
            <person name="Fujiwara M."/>
            <person name="Mori M."/>
            <person name="Tomita M."/>
            <person name="Arakawa K."/>
        </authorList>
    </citation>
    <scope>NUCLEOTIDE SEQUENCE [LARGE SCALE GENOMIC DNA]</scope>
</reference>
<protein>
    <submittedName>
        <fullName evidence="1">Uncharacterized protein</fullName>
    </submittedName>
</protein>
<gene>
    <name evidence="1" type="ORF">AVEN_201041_1</name>
</gene>